<geneLocation type="plasmid" evidence="1 2">
    <name>punmamed3</name>
</geneLocation>
<proteinExistence type="predicted"/>
<dbReference type="EMBL" id="CP115452">
    <property type="protein sequence ID" value="WBP92078.1"/>
    <property type="molecule type" value="Genomic_DNA"/>
</dbReference>
<organism evidence="1 2">
    <name type="scientific">Kitasatospora cathayae</name>
    <dbReference type="NCBI Taxonomy" id="3004092"/>
    <lineage>
        <taxon>Bacteria</taxon>
        <taxon>Bacillati</taxon>
        <taxon>Actinomycetota</taxon>
        <taxon>Actinomycetes</taxon>
        <taxon>Kitasatosporales</taxon>
        <taxon>Streptomycetaceae</taxon>
        <taxon>Kitasatospora</taxon>
    </lineage>
</organism>
<dbReference type="Proteomes" id="UP001212821">
    <property type="component" value="Plasmid punmamed3"/>
</dbReference>
<dbReference type="RefSeq" id="WP_270151774.1">
    <property type="nucleotide sequence ID" value="NZ_CP115452.1"/>
</dbReference>
<gene>
    <name evidence="1" type="ORF">O1G21_40820</name>
</gene>
<keyword evidence="1" id="KW-0614">Plasmid</keyword>
<protein>
    <submittedName>
        <fullName evidence="1">Uncharacterized protein</fullName>
    </submittedName>
</protein>
<name>A0ABY7QH63_9ACTN</name>
<accession>A0ABY7QH63</accession>
<sequence length="103" mass="11777">MPSSNTESREVVNGIINSVTQLDRDALRRLDPEKLSAQFDARLELEDYFHALWEYLKACGERPATRGEYQPLAAVLDLLTGLSENVMFVDCVMQRDLFGELQR</sequence>
<evidence type="ECO:0000313" key="2">
    <source>
        <dbReference type="Proteomes" id="UP001212821"/>
    </source>
</evidence>
<evidence type="ECO:0000313" key="1">
    <source>
        <dbReference type="EMBL" id="WBP92078.1"/>
    </source>
</evidence>
<reference evidence="1 2" key="1">
    <citation type="submission" date="2022-12" db="EMBL/GenBank/DDBJ databases">
        <title>HUAS 3-15.</title>
        <authorList>
            <person name="Mo P."/>
        </authorList>
    </citation>
    <scope>NUCLEOTIDE SEQUENCE [LARGE SCALE GENOMIC DNA]</scope>
    <source>
        <strain evidence="1 2">HUAS 3-15</strain>
        <plasmid evidence="1 2">punmamed3</plasmid>
    </source>
</reference>
<keyword evidence="2" id="KW-1185">Reference proteome</keyword>